<evidence type="ECO:0000256" key="6">
    <source>
        <dbReference type="ARBA" id="ARBA00022723"/>
    </source>
</evidence>
<comment type="cofactor">
    <cofactor evidence="1">
        <name>Co(2+)</name>
        <dbReference type="ChEBI" id="CHEBI:48828"/>
    </cofactor>
</comment>
<dbReference type="SUPFAM" id="SSF52518">
    <property type="entry name" value="Thiamin diphosphate-binding fold (THDP-binding)"/>
    <property type="match status" value="2"/>
</dbReference>
<dbReference type="FunFam" id="3.40.50.970:FF:000003">
    <property type="entry name" value="Transketolase"/>
    <property type="match status" value="1"/>
</dbReference>
<comment type="cofactor">
    <cofactor evidence="12">
        <name>thiamine diphosphate</name>
        <dbReference type="ChEBI" id="CHEBI:58937"/>
    </cofactor>
    <text evidence="12">Binds 1 thiamine pyrophosphate per subunit. During the reaction, the substrate forms a covalent intermediate with the cofactor.</text>
</comment>
<dbReference type="GO" id="GO:0004802">
    <property type="term" value="F:transketolase activity"/>
    <property type="evidence" value="ECO:0007669"/>
    <property type="project" value="UniProtKB-EC"/>
</dbReference>
<comment type="subunit">
    <text evidence="3 15">Homodimer.</text>
</comment>
<comment type="cofactor">
    <cofactor evidence="15">
        <name>Mg(2+)</name>
        <dbReference type="ChEBI" id="CHEBI:18420"/>
    </cofactor>
    <cofactor evidence="15">
        <name>Ca(2+)</name>
        <dbReference type="ChEBI" id="CHEBI:29108"/>
    </cofactor>
    <cofactor evidence="15">
        <name>Mn(2+)</name>
        <dbReference type="ChEBI" id="CHEBI:29035"/>
    </cofactor>
    <cofactor evidence="15">
        <name>Co(2+)</name>
        <dbReference type="ChEBI" id="CHEBI:48828"/>
    </cofactor>
    <text evidence="15">Binds 1 Mg(2+) ion per subunit. Can also utilize other divalent metal cations, such as Ca(2+), Mn(2+) and Co(2+).</text>
</comment>
<dbReference type="FunFam" id="3.40.50.970:FF:000004">
    <property type="entry name" value="Transketolase"/>
    <property type="match status" value="1"/>
</dbReference>
<feature type="binding site" evidence="13">
    <location>
        <position position="201"/>
    </location>
    <ligand>
        <name>Mg(2+)</name>
        <dbReference type="ChEBI" id="CHEBI:18420"/>
    </ligand>
</feature>
<dbReference type="PROSITE" id="PS00802">
    <property type="entry name" value="TRANSKETOLASE_2"/>
    <property type="match status" value="1"/>
</dbReference>
<dbReference type="Gene3D" id="3.40.50.970">
    <property type="match status" value="2"/>
</dbReference>
<feature type="site" description="Important for catalytic activity" evidence="14">
    <location>
        <position position="277"/>
    </location>
</feature>
<evidence type="ECO:0000256" key="5">
    <source>
        <dbReference type="ARBA" id="ARBA00022679"/>
    </source>
</evidence>
<evidence type="ECO:0000256" key="9">
    <source>
        <dbReference type="ARBA" id="ARBA00049473"/>
    </source>
</evidence>
<feature type="binding site" evidence="11">
    <location>
        <position position="489"/>
    </location>
    <ligand>
        <name>substrate</name>
    </ligand>
</feature>
<evidence type="ECO:0000256" key="15">
    <source>
        <dbReference type="RuleBase" id="RU004996"/>
    </source>
</evidence>
<feature type="site" description="Important for catalytic activity" evidence="14">
    <location>
        <position position="42"/>
    </location>
</feature>
<evidence type="ECO:0000256" key="14">
    <source>
        <dbReference type="PIRSR" id="PIRSR605478-5"/>
    </source>
</evidence>
<dbReference type="OrthoDB" id="10267175at2759"/>
<gene>
    <name evidence="17" type="ORF">AGERDE_LOCUS6280</name>
</gene>
<dbReference type="SMART" id="SM00861">
    <property type="entry name" value="Transket_pyr"/>
    <property type="match status" value="1"/>
</dbReference>
<dbReference type="InterPro" id="IPR049557">
    <property type="entry name" value="Transketolase_CS"/>
</dbReference>
<dbReference type="EC" id="2.2.1.1" evidence="4 15"/>
<keyword evidence="8 12" id="KW-0786">Thiamine pyrophosphate</keyword>
<dbReference type="CDD" id="cd02012">
    <property type="entry name" value="TPP_TK"/>
    <property type="match status" value="1"/>
</dbReference>
<feature type="binding site" evidence="11">
    <location>
        <position position="493"/>
    </location>
    <ligand>
        <name>substrate</name>
    </ligand>
</feature>
<feature type="binding site" evidence="13">
    <location>
        <position position="203"/>
    </location>
    <ligand>
        <name>Mg(2+)</name>
        <dbReference type="ChEBI" id="CHEBI:18420"/>
    </ligand>
</feature>
<name>A0A9N9FM52_9GLOM</name>
<feature type="domain" description="Transketolase-like pyrimidine-binding" evidence="16">
    <location>
        <begin position="369"/>
        <end position="545"/>
    </location>
</feature>
<dbReference type="Gene3D" id="3.40.50.920">
    <property type="match status" value="1"/>
</dbReference>
<feature type="binding site" evidence="11">
    <location>
        <position position="372"/>
    </location>
    <ligand>
        <name>substrate</name>
    </ligand>
</feature>
<feature type="binding site" evidence="11">
    <location>
        <position position="277"/>
    </location>
    <ligand>
        <name>substrate</name>
    </ligand>
</feature>
<dbReference type="CDD" id="cd07033">
    <property type="entry name" value="TPP_PYR_DXS_TK_like"/>
    <property type="match status" value="1"/>
</dbReference>
<dbReference type="EMBL" id="CAJVPL010000953">
    <property type="protein sequence ID" value="CAG8542985.1"/>
    <property type="molecule type" value="Genomic_DNA"/>
</dbReference>
<dbReference type="InterPro" id="IPR020826">
    <property type="entry name" value="Transketolase_BS"/>
</dbReference>
<feature type="binding site" evidence="11">
    <location>
        <position position="399"/>
    </location>
    <ligand>
        <name>substrate</name>
    </ligand>
</feature>
<evidence type="ECO:0000256" key="13">
    <source>
        <dbReference type="PIRSR" id="PIRSR605478-4"/>
    </source>
</evidence>
<feature type="binding site" evidence="12">
    <location>
        <position position="82"/>
    </location>
    <ligand>
        <name>thiamine diphosphate</name>
        <dbReference type="ChEBI" id="CHEBI:58937"/>
    </ligand>
</feature>
<feature type="binding site" evidence="11">
    <location>
        <position position="481"/>
    </location>
    <ligand>
        <name>substrate</name>
    </ligand>
</feature>
<feature type="binding site" evidence="12">
    <location>
        <position position="277"/>
    </location>
    <ligand>
        <name>thiamine diphosphate</name>
        <dbReference type="ChEBI" id="CHEBI:58937"/>
    </ligand>
</feature>
<dbReference type="GO" id="GO:0005634">
    <property type="term" value="C:nucleus"/>
    <property type="evidence" value="ECO:0007669"/>
    <property type="project" value="TreeGrafter"/>
</dbReference>
<feature type="binding site" evidence="11">
    <location>
        <position position="540"/>
    </location>
    <ligand>
        <name>substrate</name>
    </ligand>
</feature>
<evidence type="ECO:0000256" key="1">
    <source>
        <dbReference type="ARBA" id="ARBA00001941"/>
    </source>
</evidence>
<dbReference type="PANTHER" id="PTHR43522:SF2">
    <property type="entry name" value="TRANSKETOLASE 1-RELATED"/>
    <property type="match status" value="1"/>
</dbReference>
<dbReference type="InterPro" id="IPR055152">
    <property type="entry name" value="Transketolase-like_C_2"/>
</dbReference>
<dbReference type="PANTHER" id="PTHR43522">
    <property type="entry name" value="TRANSKETOLASE"/>
    <property type="match status" value="1"/>
</dbReference>
<dbReference type="Pfam" id="PF00456">
    <property type="entry name" value="Transketolase_N"/>
    <property type="match status" value="1"/>
</dbReference>
<dbReference type="InterPro" id="IPR005475">
    <property type="entry name" value="Transketolase-like_Pyr-bd"/>
</dbReference>
<evidence type="ECO:0000256" key="2">
    <source>
        <dbReference type="ARBA" id="ARBA00007131"/>
    </source>
</evidence>
<evidence type="ECO:0000256" key="12">
    <source>
        <dbReference type="PIRSR" id="PIRSR605478-3"/>
    </source>
</evidence>
<comment type="cofactor">
    <cofactor evidence="13">
        <name>Mg(2+)</name>
        <dbReference type="ChEBI" id="CHEBI:18420"/>
    </cofactor>
    <text evidence="13">Binds 1 Mg(2+) ion per subunit. Can also utilize other divalent metal cations, such as Ca(2+), Mn(2+) and Co(2+).</text>
</comment>
<keyword evidence="15" id="KW-0106">Calcium</keyword>
<dbReference type="GO" id="GO:0006098">
    <property type="term" value="P:pentose-phosphate shunt"/>
    <property type="evidence" value="ECO:0007669"/>
    <property type="project" value="TreeGrafter"/>
</dbReference>
<evidence type="ECO:0000313" key="18">
    <source>
        <dbReference type="Proteomes" id="UP000789831"/>
    </source>
</evidence>
<dbReference type="InterPro" id="IPR029061">
    <property type="entry name" value="THDP-binding"/>
</dbReference>
<dbReference type="PROSITE" id="PS00801">
    <property type="entry name" value="TRANSKETOLASE_1"/>
    <property type="match status" value="1"/>
</dbReference>
<dbReference type="Pfam" id="PF02779">
    <property type="entry name" value="Transket_pyr"/>
    <property type="match status" value="1"/>
</dbReference>
<dbReference type="NCBIfam" id="TIGR00232">
    <property type="entry name" value="tktlase_bact"/>
    <property type="match status" value="1"/>
</dbReference>
<sequence length="692" mass="76319">GLYFLKLHSVKFSDMTVQIDTLSINTIRTLAADVVRKANSGHPGAPMGCAPMAHVLFSRFITTNPENPLWPNRDRFVLSNGHGCALHYILLHLMGYDLTMDDLKAFRQTDSKTPGHPESHMTPGIEVTTGPLGQGFANSVGLAIAQTHLSAIFNKPGFDLFTNHTYVIAGDGCLQEGIASEAASLAGHLQLGHLIVLYDDNHVSIDGDTEVSFTEDVLKRFEAYGWHTQFITDGDNDLEGITRAIEEAKKVTNKPSIIKIRTIIGIGSKFQGTEKVHGSPLSPDDIVEVKKIYGFDPEKHFHVPPEVYKNYEHFKQKGVHAEKQWNELLEKYTQQHPHEGAEIKRRFSKKLPENWTDHLPRYTPADTAVATRKLSEIVLNKLADILPELIGGSADLTGSNLTRWKTAVDFQPDSTKLGKYSGRYIRYGVREHGMAGAMNGISAYGGLIPFGGTFLNFISYALGAVRLSALSSQRVIYVMTHDSIGLGEDGPTHQPIETLAGLRGLPNILVFRPADGNEVSGTYLAAIENLHRPSVLALTRQNLPHLEGSSVEKTLFGGYVLQDVEHAQVTFTGTGSEISIAVEAAKRLNQAGIKTRVVSLPSLELFEEQSIEYKRTVFPDGIPVISVEALTTFGWSKYAHVSVGMTTFGSSGPYQQLYKKYGFTPENLVEKARKTIEFYQKHPVPSLINKPF</sequence>
<feature type="binding site" evidence="12">
    <location>
        <begin position="130"/>
        <end position="132"/>
    </location>
    <ligand>
        <name>thiamine diphosphate</name>
        <dbReference type="ChEBI" id="CHEBI:58937"/>
    </ligand>
</feature>
<feature type="binding site" evidence="12">
    <location>
        <position position="457"/>
    </location>
    <ligand>
        <name>thiamine diphosphate</name>
        <dbReference type="ChEBI" id="CHEBI:58937"/>
    </ligand>
</feature>
<dbReference type="GO" id="GO:0046872">
    <property type="term" value="F:metal ion binding"/>
    <property type="evidence" value="ECO:0007669"/>
    <property type="project" value="UniProtKB-KW"/>
</dbReference>
<keyword evidence="18" id="KW-1185">Reference proteome</keyword>
<dbReference type="SUPFAM" id="SSF52922">
    <property type="entry name" value="TK C-terminal domain-like"/>
    <property type="match status" value="1"/>
</dbReference>
<dbReference type="AlphaFoldDB" id="A0A9N9FM52"/>
<keyword evidence="5 15" id="KW-0808">Transferase</keyword>
<evidence type="ECO:0000313" key="17">
    <source>
        <dbReference type="EMBL" id="CAG8542985.1"/>
    </source>
</evidence>
<protein>
    <recommendedName>
        <fullName evidence="4 15">Transketolase</fullName>
        <ecNumber evidence="4 15">2.2.1.1</ecNumber>
    </recommendedName>
</protein>
<evidence type="ECO:0000256" key="10">
    <source>
        <dbReference type="PIRSR" id="PIRSR605478-1"/>
    </source>
</evidence>
<dbReference type="InterPro" id="IPR005474">
    <property type="entry name" value="Transketolase_N"/>
</dbReference>
<comment type="catalytic activity">
    <reaction evidence="9 15">
        <text>D-sedoheptulose 7-phosphate + D-glyceraldehyde 3-phosphate = aldehydo-D-ribose 5-phosphate + D-xylulose 5-phosphate</text>
        <dbReference type="Rhea" id="RHEA:10508"/>
        <dbReference type="ChEBI" id="CHEBI:57483"/>
        <dbReference type="ChEBI" id="CHEBI:57737"/>
        <dbReference type="ChEBI" id="CHEBI:58273"/>
        <dbReference type="ChEBI" id="CHEBI:59776"/>
        <dbReference type="EC" id="2.2.1.1"/>
    </reaction>
</comment>
<evidence type="ECO:0000259" key="16">
    <source>
        <dbReference type="SMART" id="SM00861"/>
    </source>
</evidence>
<evidence type="ECO:0000256" key="8">
    <source>
        <dbReference type="ARBA" id="ARBA00023052"/>
    </source>
</evidence>
<dbReference type="GO" id="GO:0005829">
    <property type="term" value="C:cytosol"/>
    <property type="evidence" value="ECO:0007669"/>
    <property type="project" value="TreeGrafter"/>
</dbReference>
<reference evidence="17" key="1">
    <citation type="submission" date="2021-06" db="EMBL/GenBank/DDBJ databases">
        <authorList>
            <person name="Kallberg Y."/>
            <person name="Tangrot J."/>
            <person name="Rosling A."/>
        </authorList>
    </citation>
    <scope>NUCLEOTIDE SEQUENCE</scope>
    <source>
        <strain evidence="17">MT106</strain>
    </source>
</reference>
<organism evidence="17 18">
    <name type="scientific">Ambispora gerdemannii</name>
    <dbReference type="NCBI Taxonomy" id="144530"/>
    <lineage>
        <taxon>Eukaryota</taxon>
        <taxon>Fungi</taxon>
        <taxon>Fungi incertae sedis</taxon>
        <taxon>Mucoromycota</taxon>
        <taxon>Glomeromycotina</taxon>
        <taxon>Glomeromycetes</taxon>
        <taxon>Archaeosporales</taxon>
        <taxon>Ambisporaceae</taxon>
        <taxon>Ambispora</taxon>
    </lineage>
</organism>
<evidence type="ECO:0000256" key="7">
    <source>
        <dbReference type="ARBA" id="ARBA00022842"/>
    </source>
</evidence>
<comment type="similarity">
    <text evidence="2 15">Belongs to the transketolase family.</text>
</comment>
<keyword evidence="7 13" id="KW-0460">Magnesium</keyword>
<proteinExistence type="inferred from homology"/>
<accession>A0A9N9FM52</accession>
<keyword evidence="6 13" id="KW-0479">Metal-binding</keyword>
<dbReference type="Pfam" id="PF22613">
    <property type="entry name" value="Transketolase_C_1"/>
    <property type="match status" value="1"/>
</dbReference>
<comment type="caution">
    <text evidence="17">The sequence shown here is derived from an EMBL/GenBank/DDBJ whole genome shotgun (WGS) entry which is preliminary data.</text>
</comment>
<dbReference type="Proteomes" id="UP000789831">
    <property type="component" value="Unassembled WGS sequence"/>
</dbReference>
<feature type="active site" description="Proton donor" evidence="10">
    <location>
        <position position="431"/>
    </location>
</feature>
<feature type="binding site" evidence="11">
    <location>
        <position position="42"/>
    </location>
    <ligand>
        <name>substrate</name>
    </ligand>
</feature>
<dbReference type="InterPro" id="IPR005478">
    <property type="entry name" value="Transketolase_bac-like"/>
</dbReference>
<dbReference type="InterPro" id="IPR033247">
    <property type="entry name" value="Transketolase_fam"/>
</dbReference>
<evidence type="ECO:0000256" key="3">
    <source>
        <dbReference type="ARBA" id="ARBA00011738"/>
    </source>
</evidence>
<feature type="binding site" evidence="12">
    <location>
        <position position="201"/>
    </location>
    <ligand>
        <name>thiamine diphosphate</name>
        <dbReference type="ChEBI" id="CHEBI:58937"/>
    </ligand>
</feature>
<evidence type="ECO:0000256" key="4">
    <source>
        <dbReference type="ARBA" id="ARBA00013152"/>
    </source>
</evidence>
<dbReference type="InterPro" id="IPR009014">
    <property type="entry name" value="Transketo_C/PFOR_II"/>
</dbReference>
<dbReference type="FunFam" id="3.40.50.920:FF:000003">
    <property type="entry name" value="Transketolase"/>
    <property type="match status" value="1"/>
</dbReference>
<feature type="binding site" evidence="13">
    <location>
        <position position="171"/>
    </location>
    <ligand>
        <name>Mg(2+)</name>
        <dbReference type="ChEBI" id="CHEBI:18420"/>
    </ligand>
</feature>
<comment type="function">
    <text evidence="15">Catalyzes the transfer of a two-carbon ketol group from a ketose donor to an aldose acceptor, via a covalent intermediate with the cofactor thiamine pyrophosphate.</text>
</comment>
<evidence type="ECO:0000256" key="11">
    <source>
        <dbReference type="PIRSR" id="PIRSR605478-2"/>
    </source>
</evidence>
<feature type="binding site" evidence="12">
    <location>
        <position position="172"/>
    </location>
    <ligand>
        <name>thiamine diphosphate</name>
        <dbReference type="ChEBI" id="CHEBI:58937"/>
    </ligand>
</feature>
<feature type="non-terminal residue" evidence="17">
    <location>
        <position position="692"/>
    </location>
</feature>